<comment type="similarity">
    <text evidence="1">Belongs to the bacterial solute-binding protein 1 family.</text>
</comment>
<dbReference type="InterPro" id="IPR050490">
    <property type="entry name" value="Bact_solute-bd_prot1"/>
</dbReference>
<keyword evidence="5" id="KW-1185">Reference proteome</keyword>
<sequence>MKKFTKRALALVLAAIMLLAVTACGSNGDTTAPSDAANTPADSAADGETVTIKMIHYMGEQAKRDGLDKIIAAFEEANPGVKVEAQMVDSGQFVTMYKTKINANDAPDLFFGSPREMVEFIEGGHFMDITDAPFLEKVVPEVLEECEVNGKYYGVPIDVQIKGVFYNKDMFEQYGVEVPTTRDEFIALCDKFQSEGVIPFIHAYNFTWAPYQEMESFLVPMAKVMNNSTMWRDSQEGVANLSDNELAKQGFELFGKISSYRDEGDLGVDQPTAIQDFAAGKRPMFINGGWIMGDVIASNPEGNFGVFPAPWSNNPDENMMSVALDDAFIVSNTTQHKDEVFKFLDFMLSEEAANLWMENAKLMSSYVDANTDNADPFIQTVKSYIESGNIAPKAGLPDYTAEYSDAYVSLMESYVVRNDQDVTKLLQEFDDEMARIRG</sequence>
<organism evidence="4 5">
    <name type="scientific">Youxingia wuxianensis</name>
    <dbReference type="NCBI Taxonomy" id="2763678"/>
    <lineage>
        <taxon>Bacteria</taxon>
        <taxon>Bacillati</taxon>
        <taxon>Bacillota</taxon>
        <taxon>Clostridia</taxon>
        <taxon>Eubacteriales</taxon>
        <taxon>Oscillospiraceae</taxon>
        <taxon>Youxingia</taxon>
    </lineage>
</organism>
<dbReference type="PROSITE" id="PS51257">
    <property type="entry name" value="PROKAR_LIPOPROTEIN"/>
    <property type="match status" value="1"/>
</dbReference>
<evidence type="ECO:0000256" key="1">
    <source>
        <dbReference type="ARBA" id="ARBA00008520"/>
    </source>
</evidence>
<accession>A0A926ERB5</accession>
<keyword evidence="3" id="KW-0732">Signal</keyword>
<gene>
    <name evidence="4" type="ORF">H8705_05805</name>
</gene>
<dbReference type="PANTHER" id="PTHR43649:SF29">
    <property type="entry name" value="OSMOPROTECTIVE COMPOUNDS-BINDING PROTEIN GGTB"/>
    <property type="match status" value="1"/>
</dbReference>
<dbReference type="EMBL" id="JACRTD010000003">
    <property type="protein sequence ID" value="MBC8585094.1"/>
    <property type="molecule type" value="Genomic_DNA"/>
</dbReference>
<evidence type="ECO:0000313" key="5">
    <source>
        <dbReference type="Proteomes" id="UP000623678"/>
    </source>
</evidence>
<dbReference type="InterPro" id="IPR006059">
    <property type="entry name" value="SBP"/>
</dbReference>
<evidence type="ECO:0000256" key="2">
    <source>
        <dbReference type="ARBA" id="ARBA00022448"/>
    </source>
</evidence>
<protein>
    <submittedName>
        <fullName evidence="4">Extracellular solute-binding protein</fullName>
    </submittedName>
</protein>
<evidence type="ECO:0000313" key="4">
    <source>
        <dbReference type="EMBL" id="MBC8585094.1"/>
    </source>
</evidence>
<reference evidence="4" key="1">
    <citation type="submission" date="2020-08" db="EMBL/GenBank/DDBJ databases">
        <title>Genome public.</title>
        <authorList>
            <person name="Liu C."/>
            <person name="Sun Q."/>
        </authorList>
    </citation>
    <scope>NUCLEOTIDE SEQUENCE</scope>
    <source>
        <strain evidence="4">NSJ-64</strain>
    </source>
</reference>
<dbReference type="RefSeq" id="WP_262394873.1">
    <property type="nucleotide sequence ID" value="NZ_JACRTD010000003.1"/>
</dbReference>
<dbReference type="Gene3D" id="3.40.190.10">
    <property type="entry name" value="Periplasmic binding protein-like II"/>
    <property type="match status" value="2"/>
</dbReference>
<feature type="chain" id="PRO_5039307951" evidence="3">
    <location>
        <begin position="26"/>
        <end position="438"/>
    </location>
</feature>
<dbReference type="Pfam" id="PF01547">
    <property type="entry name" value="SBP_bac_1"/>
    <property type="match status" value="1"/>
</dbReference>
<comment type="caution">
    <text evidence="4">The sequence shown here is derived from an EMBL/GenBank/DDBJ whole genome shotgun (WGS) entry which is preliminary data.</text>
</comment>
<name>A0A926ERB5_9FIRM</name>
<keyword evidence="2" id="KW-0813">Transport</keyword>
<dbReference type="AlphaFoldDB" id="A0A926ERB5"/>
<evidence type="ECO:0000256" key="3">
    <source>
        <dbReference type="SAM" id="SignalP"/>
    </source>
</evidence>
<dbReference type="SUPFAM" id="SSF53850">
    <property type="entry name" value="Periplasmic binding protein-like II"/>
    <property type="match status" value="1"/>
</dbReference>
<proteinExistence type="inferred from homology"/>
<dbReference type="Proteomes" id="UP000623678">
    <property type="component" value="Unassembled WGS sequence"/>
</dbReference>
<feature type="signal peptide" evidence="3">
    <location>
        <begin position="1"/>
        <end position="25"/>
    </location>
</feature>
<dbReference type="PANTHER" id="PTHR43649">
    <property type="entry name" value="ARABINOSE-BINDING PROTEIN-RELATED"/>
    <property type="match status" value="1"/>
</dbReference>